<name>A0AAW2ZGN9_9EUKA</name>
<evidence type="ECO:0000256" key="2">
    <source>
        <dbReference type="ARBA" id="ARBA00022771"/>
    </source>
</evidence>
<evidence type="ECO:0000256" key="3">
    <source>
        <dbReference type="ARBA" id="ARBA00022833"/>
    </source>
</evidence>
<gene>
    <name evidence="7" type="ORF">AKO1_015394</name>
</gene>
<evidence type="ECO:0000313" key="8">
    <source>
        <dbReference type="Proteomes" id="UP001431209"/>
    </source>
</evidence>
<dbReference type="PANTHER" id="PTHR10131:SF157">
    <property type="entry name" value="RECEPTOR-ASSOCIATED FACTOR, PUTATIVE-RELATED"/>
    <property type="match status" value="1"/>
</dbReference>
<evidence type="ECO:0000259" key="6">
    <source>
        <dbReference type="PROSITE" id="PS50145"/>
    </source>
</evidence>
<keyword evidence="8" id="KW-1185">Reference proteome</keyword>
<dbReference type="SUPFAM" id="SSF49599">
    <property type="entry name" value="TRAF domain-like"/>
    <property type="match status" value="2"/>
</dbReference>
<dbReference type="SUPFAM" id="SSF57845">
    <property type="entry name" value="B-box zinc-binding domain"/>
    <property type="match status" value="1"/>
</dbReference>
<feature type="domain" description="TRAF-type" evidence="6">
    <location>
        <begin position="136"/>
        <end position="190"/>
    </location>
</feature>
<dbReference type="Gene3D" id="3.30.40.10">
    <property type="entry name" value="Zinc/RING finger domain, C3HC4 (zinc finger)"/>
    <property type="match status" value="3"/>
</dbReference>
<comment type="caution">
    <text evidence="7">The sequence shown here is derived from an EMBL/GenBank/DDBJ whole genome shotgun (WGS) entry which is preliminary data.</text>
</comment>
<dbReference type="InterPro" id="IPR001293">
    <property type="entry name" value="Znf_TRAF"/>
</dbReference>
<dbReference type="GO" id="GO:0043122">
    <property type="term" value="P:regulation of canonical NF-kappaB signal transduction"/>
    <property type="evidence" value="ECO:0007669"/>
    <property type="project" value="TreeGrafter"/>
</dbReference>
<dbReference type="PANTHER" id="PTHR10131">
    <property type="entry name" value="TNF RECEPTOR ASSOCIATED FACTOR"/>
    <property type="match status" value="1"/>
</dbReference>
<dbReference type="GO" id="GO:0008270">
    <property type="term" value="F:zinc ion binding"/>
    <property type="evidence" value="ECO:0007669"/>
    <property type="project" value="UniProtKB-KW"/>
</dbReference>
<reference evidence="7 8" key="1">
    <citation type="submission" date="2024-03" db="EMBL/GenBank/DDBJ databases">
        <title>The Acrasis kona genome and developmental transcriptomes reveal deep origins of eukaryotic multicellular pathways.</title>
        <authorList>
            <person name="Sheikh S."/>
            <person name="Fu C.-J."/>
            <person name="Brown M.W."/>
            <person name="Baldauf S.L."/>
        </authorList>
    </citation>
    <scope>NUCLEOTIDE SEQUENCE [LARGE SCALE GENOMIC DNA]</scope>
    <source>
        <strain evidence="7 8">ATCC MYA-3509</strain>
    </source>
</reference>
<dbReference type="EMBL" id="JAOPGA020001411">
    <property type="protein sequence ID" value="KAL0488168.1"/>
    <property type="molecule type" value="Genomic_DNA"/>
</dbReference>
<keyword evidence="7" id="KW-0675">Receptor</keyword>
<dbReference type="InterPro" id="IPR013083">
    <property type="entry name" value="Znf_RING/FYVE/PHD"/>
</dbReference>
<evidence type="ECO:0000256" key="5">
    <source>
        <dbReference type="SAM" id="MobiDB-lite"/>
    </source>
</evidence>
<keyword evidence="2 4" id="KW-0863">Zinc-finger</keyword>
<protein>
    <submittedName>
        <fullName evidence="7">TNF receptor-associated factor family protein</fullName>
    </submittedName>
</protein>
<evidence type="ECO:0000256" key="1">
    <source>
        <dbReference type="ARBA" id="ARBA00022723"/>
    </source>
</evidence>
<dbReference type="AlphaFoldDB" id="A0AAW2ZGN9"/>
<keyword evidence="3 4" id="KW-0862">Zinc</keyword>
<organism evidence="7 8">
    <name type="scientific">Acrasis kona</name>
    <dbReference type="NCBI Taxonomy" id="1008807"/>
    <lineage>
        <taxon>Eukaryota</taxon>
        <taxon>Discoba</taxon>
        <taxon>Heterolobosea</taxon>
        <taxon>Tetramitia</taxon>
        <taxon>Eutetramitia</taxon>
        <taxon>Acrasidae</taxon>
        <taxon>Acrasis</taxon>
    </lineage>
</organism>
<sequence>MGIPDFVFVGSVPHYYRCSLCNQVADLPVQCPSCLDDIYCNRCFREHTKALQLNVSACPKSVCMNTWSYPNDVRVNKRIHLFIMNLPARCAIVECPETGTLQQTIEHFKNCRHKIVKCPHHSKGCKEIPMLKDLDSHLKTDCDFNLQTCELCSERMSSKKLAEHLNTTCPNKNEKCKFGCGKTINISEVQQHENVECDMVKICCKYSLLGCNWTDCRGRLEEHLENSCSYHKVRGLISKMQNENQKLRSTLEVTDTTRKDLEKKVINLTVQLKKKRRRSEGDDDFSLDNKKKPKAGRKSWSSQPHPDKAQTPTDQNGVIKRKRGRPAKNANIHNNTSQ</sequence>
<evidence type="ECO:0000256" key="4">
    <source>
        <dbReference type="PROSITE-ProRule" id="PRU00207"/>
    </source>
</evidence>
<evidence type="ECO:0000313" key="7">
    <source>
        <dbReference type="EMBL" id="KAL0488168.1"/>
    </source>
</evidence>
<accession>A0AAW2ZGN9</accession>
<dbReference type="PROSITE" id="PS50145">
    <property type="entry name" value="ZF_TRAF"/>
    <property type="match status" value="1"/>
</dbReference>
<dbReference type="Pfam" id="PF02176">
    <property type="entry name" value="zf-TRAF"/>
    <property type="match status" value="1"/>
</dbReference>
<feature type="region of interest" description="Disordered" evidence="5">
    <location>
        <begin position="272"/>
        <end position="338"/>
    </location>
</feature>
<feature type="zinc finger region" description="TRAF-type" evidence="4">
    <location>
        <begin position="136"/>
        <end position="190"/>
    </location>
</feature>
<keyword evidence="1 4" id="KW-0479">Metal-binding</keyword>
<proteinExistence type="predicted"/>
<dbReference type="Proteomes" id="UP001431209">
    <property type="component" value="Unassembled WGS sequence"/>
</dbReference>
<feature type="compositionally biased region" description="Polar residues" evidence="5">
    <location>
        <begin position="299"/>
        <end position="316"/>
    </location>
</feature>